<dbReference type="InterPro" id="IPR044926">
    <property type="entry name" value="RGS_subdomain_2"/>
</dbReference>
<dbReference type="AlphaFoldDB" id="A0A6H1TVG7"/>
<keyword evidence="2" id="KW-1185">Reference proteome</keyword>
<name>A0A6H1TVG7_9CYAN</name>
<accession>A0A6H1TVG7</accession>
<gene>
    <name evidence="1" type="ORF">HCG48_07460</name>
</gene>
<dbReference type="KEGG" id="oxy:HCG48_07460"/>
<sequence>MNVLAQTSLQQIQRVPVDLNAGQKRVLVSQDAPGSIQEALDLPFWKELYYAWGLINHIEEEISFRMKVERFEQAPSFGFGKHIYNQHIKGGNAPQQINVPAQLVNDLQGIFEPITPGGWVKGVVVSSDTFDAAIAELNNQTAYAQFQQEITQQIAQVRQEYAQKQQHQIILNNQRQAQIDRTNQLNETLTELGLQ</sequence>
<evidence type="ECO:0000313" key="1">
    <source>
        <dbReference type="EMBL" id="QIZ70435.1"/>
    </source>
</evidence>
<dbReference type="RefSeq" id="WP_168568590.1">
    <property type="nucleotide sequence ID" value="NZ_CP051167.1"/>
</dbReference>
<dbReference type="EMBL" id="CP051167">
    <property type="protein sequence ID" value="QIZ70435.1"/>
    <property type="molecule type" value="Genomic_DNA"/>
</dbReference>
<evidence type="ECO:0000313" key="2">
    <source>
        <dbReference type="Proteomes" id="UP000500857"/>
    </source>
</evidence>
<dbReference type="Gene3D" id="1.10.167.10">
    <property type="entry name" value="Regulator of G-protein Signalling 4, domain 2"/>
    <property type="match status" value="1"/>
</dbReference>
<protein>
    <submittedName>
        <fullName evidence="1">Uncharacterized protein</fullName>
    </submittedName>
</protein>
<reference evidence="1 2" key="1">
    <citation type="submission" date="2020-04" db="EMBL/GenBank/DDBJ databases">
        <authorList>
            <person name="Basu S."/>
            <person name="Maruthanayagam V."/>
            <person name="Chakraborty S."/>
            <person name="Pramanik A."/>
            <person name="Mukherjee J."/>
            <person name="Brink B."/>
        </authorList>
    </citation>
    <scope>NUCLEOTIDE SEQUENCE [LARGE SCALE GENOMIC DNA]</scope>
    <source>
        <strain evidence="1 2">AP17</strain>
    </source>
</reference>
<organism evidence="1 2">
    <name type="scientific">Oxynema aestuarii AP17</name>
    <dbReference type="NCBI Taxonomy" id="2064643"/>
    <lineage>
        <taxon>Bacteria</taxon>
        <taxon>Bacillati</taxon>
        <taxon>Cyanobacteriota</taxon>
        <taxon>Cyanophyceae</taxon>
        <taxon>Oscillatoriophycideae</taxon>
        <taxon>Oscillatoriales</taxon>
        <taxon>Oscillatoriaceae</taxon>
        <taxon>Oxynema</taxon>
        <taxon>Oxynema aestuarii</taxon>
    </lineage>
</organism>
<dbReference type="Proteomes" id="UP000500857">
    <property type="component" value="Chromosome"/>
</dbReference>
<proteinExistence type="predicted"/>